<dbReference type="AlphaFoldDB" id="A0AAU8EU35"/>
<dbReference type="RefSeq" id="WP_353712841.1">
    <property type="nucleotide sequence ID" value="NZ_CP159279.1"/>
</dbReference>
<proteinExistence type="predicted"/>
<organism evidence="1">
    <name type="scientific">Arthrobacter sp. K5</name>
    <dbReference type="NCBI Taxonomy" id="2839623"/>
    <lineage>
        <taxon>Bacteria</taxon>
        <taxon>Bacillati</taxon>
        <taxon>Actinomycetota</taxon>
        <taxon>Actinomycetes</taxon>
        <taxon>Micrococcales</taxon>
        <taxon>Micrococcaceae</taxon>
        <taxon>Arthrobacter</taxon>
    </lineage>
</organism>
<evidence type="ECO:0000313" key="1">
    <source>
        <dbReference type="EMBL" id="XCH12969.1"/>
    </source>
</evidence>
<accession>A0AAU8EU35</accession>
<name>A0AAU8EU35_9MICC</name>
<gene>
    <name evidence="1" type="ORF">ABRP34_08335</name>
</gene>
<dbReference type="EMBL" id="CP159279">
    <property type="protein sequence ID" value="XCH12969.1"/>
    <property type="molecule type" value="Genomic_DNA"/>
</dbReference>
<sequence length="92" mass="9638">MHDSAANDGAARRIIDCRNLSPGDKIEAHYNGQLYYVGTVTETVPVLGMFWILEAGTGTRKLLDPLALLVVRRTAADTAAGTAGGPNAIAGQ</sequence>
<reference evidence="1" key="1">
    <citation type="submission" date="2024-06" db="EMBL/GenBank/DDBJ databases">
        <title>Biodegradation of dimethachlon by Arthrobacter sp. K5: mechanistic insights and ecological implications.</title>
        <authorList>
            <person name="Hu S."/>
            <person name="Lu P."/>
        </authorList>
    </citation>
    <scope>NUCLEOTIDE SEQUENCE</scope>
    <source>
        <strain evidence="1">K5</strain>
    </source>
</reference>
<protein>
    <submittedName>
        <fullName evidence="1">Uncharacterized protein</fullName>
    </submittedName>
</protein>